<evidence type="ECO:0000313" key="8">
    <source>
        <dbReference type="Proteomes" id="UP000288669"/>
    </source>
</evidence>
<dbReference type="PANTHER" id="PTHR30185:SF12">
    <property type="entry name" value="TRANSCRIPTIONAL REGULATOR MANR"/>
    <property type="match status" value="1"/>
</dbReference>
<evidence type="ECO:0000259" key="5">
    <source>
        <dbReference type="PROSITE" id="PS51094"/>
    </source>
</evidence>
<comment type="caution">
    <text evidence="7">The sequence shown here is derived from an EMBL/GenBank/DDBJ whole genome shotgun (WGS) entry which is preliminary data.</text>
</comment>
<protein>
    <submittedName>
        <fullName evidence="7">Uncharacterized protein</fullName>
    </submittedName>
</protein>
<dbReference type="InterPro" id="IPR007737">
    <property type="entry name" value="Mga_HTH"/>
</dbReference>
<dbReference type="Pfam" id="PF00874">
    <property type="entry name" value="PRD"/>
    <property type="match status" value="1"/>
</dbReference>
<keyword evidence="2" id="KW-0805">Transcription regulation</keyword>
<dbReference type="SUPFAM" id="SSF63520">
    <property type="entry name" value="PTS-regulatory domain, PRD"/>
    <property type="match status" value="1"/>
</dbReference>
<dbReference type="Gene3D" id="3.40.930.10">
    <property type="entry name" value="Mannitol-specific EII, Chain A"/>
    <property type="match status" value="1"/>
</dbReference>
<dbReference type="InterPro" id="IPR036388">
    <property type="entry name" value="WH-like_DNA-bd_sf"/>
</dbReference>
<organism evidence="7 8">
    <name type="scientific">Vagococcus entomophilus</name>
    <dbReference type="NCBI Taxonomy" id="1160095"/>
    <lineage>
        <taxon>Bacteria</taxon>
        <taxon>Bacillati</taxon>
        <taxon>Bacillota</taxon>
        <taxon>Bacilli</taxon>
        <taxon>Lactobacillales</taxon>
        <taxon>Enterococcaceae</taxon>
        <taxon>Vagococcus</taxon>
    </lineage>
</organism>
<gene>
    <name evidence="7" type="ORF">CBF30_10610</name>
</gene>
<dbReference type="Pfam" id="PF08279">
    <property type="entry name" value="HTH_11"/>
    <property type="match status" value="1"/>
</dbReference>
<name>A0A430AF07_9ENTE</name>
<accession>A0A430AF07</accession>
<dbReference type="InterPro" id="IPR036634">
    <property type="entry name" value="PRD_sf"/>
</dbReference>
<evidence type="ECO:0000256" key="4">
    <source>
        <dbReference type="ARBA" id="ARBA00023163"/>
    </source>
</evidence>
<dbReference type="Pfam" id="PF05043">
    <property type="entry name" value="Mga"/>
    <property type="match status" value="1"/>
</dbReference>
<dbReference type="EMBL" id="NGJZ01000004">
    <property type="protein sequence ID" value="RSU06161.1"/>
    <property type="molecule type" value="Genomic_DNA"/>
</dbReference>
<dbReference type="Pfam" id="PF00359">
    <property type="entry name" value="PTS_EIIA_2"/>
    <property type="match status" value="1"/>
</dbReference>
<dbReference type="InterPro" id="IPR050661">
    <property type="entry name" value="BglG_antiterminators"/>
</dbReference>
<keyword evidence="8" id="KW-1185">Reference proteome</keyword>
<feature type="domain" description="PTS EIIA type-2" evidence="5">
    <location>
        <begin position="498"/>
        <end position="638"/>
    </location>
</feature>
<dbReference type="RefSeq" id="WP_126826502.1">
    <property type="nucleotide sequence ID" value="NZ_JBHLWU010000003.1"/>
</dbReference>
<dbReference type="SUPFAM" id="SSF55804">
    <property type="entry name" value="Phoshotransferase/anion transport protein"/>
    <property type="match status" value="1"/>
</dbReference>
<evidence type="ECO:0000256" key="1">
    <source>
        <dbReference type="ARBA" id="ARBA00022737"/>
    </source>
</evidence>
<dbReference type="AlphaFoldDB" id="A0A430AF07"/>
<dbReference type="InterPro" id="IPR002178">
    <property type="entry name" value="PTS_EIIA_type-2_dom"/>
</dbReference>
<dbReference type="Proteomes" id="UP000288669">
    <property type="component" value="Unassembled WGS sequence"/>
</dbReference>
<dbReference type="PANTHER" id="PTHR30185">
    <property type="entry name" value="CRYPTIC BETA-GLUCOSIDE BGL OPERON ANTITERMINATOR"/>
    <property type="match status" value="1"/>
</dbReference>
<evidence type="ECO:0000313" key="7">
    <source>
        <dbReference type="EMBL" id="RSU06161.1"/>
    </source>
</evidence>
<dbReference type="OrthoDB" id="3710983at2"/>
<dbReference type="Gene3D" id="1.10.10.10">
    <property type="entry name" value="Winged helix-like DNA-binding domain superfamily/Winged helix DNA-binding domain"/>
    <property type="match status" value="2"/>
</dbReference>
<dbReference type="Gene3D" id="1.10.1790.10">
    <property type="entry name" value="PRD domain"/>
    <property type="match status" value="1"/>
</dbReference>
<dbReference type="PROSITE" id="PS51094">
    <property type="entry name" value="PTS_EIIA_TYPE_2"/>
    <property type="match status" value="1"/>
</dbReference>
<keyword evidence="4" id="KW-0804">Transcription</keyword>
<sequence length="647" mass="75157">MSNIDSLIKYLRKQGSEKFVSAKELAKLLGVTDRTVRLYIKKIKEENIFLIESTRTGYRLPKRLGDQDTSDSEYVSVGQRRFQILRKLLKFTRKGIDLFELSDVFYVSDATIRSDLAWLSNRAKKYELKIIQKGACYTLVGEERKKRDWMVDLIKEQSSQGASFKDDIQKFLGYLNLKKVIEISQLAFERNAFYTNTYFFQNFILHLALAIDRAKVGDKDSFEREGCLAAVTAYWQTKAKKVVDLICNELNSLFGLNIQVQDRLELIVLCYGEINQDSKLVKSYINKELEQTLDQVLAEISQVYLLDFSDQQFRQKLLYHVQNLYNRAQDHLISRNFSLLDIKVKYPVLFDIAVYMSALLAGGLEIEIDENEIAFLALHVGTFIQHQTEEEKQLQAIIVTPDYLHIGSIMVAKLRDSFDTEIRVIQLYEDFSEVLALESVDLVLTTFGIESIPNAFLEVQSVVSVKEFMTSTDIKKIRLKTEQIYQKRYRMFLQRTLLQWIPEELYLQLSLDLKREELIQKISHVYVDNGYVEAHFKRELEEREKLSSTAFPSKVAIPHAIRYDALQTGLLVLKSSGILDWDEKEVQLVVALAAKKSDTSVFNRIFPRMMEVMAESYHVTYLSRSENRLDFIEKLVEILTTDGYYSL</sequence>
<dbReference type="InterPro" id="IPR016152">
    <property type="entry name" value="PTrfase/Anion_transptr"/>
</dbReference>
<dbReference type="InterPro" id="IPR013196">
    <property type="entry name" value="HTH_11"/>
</dbReference>
<feature type="domain" description="PRD" evidence="6">
    <location>
        <begin position="284"/>
        <end position="390"/>
    </location>
</feature>
<evidence type="ECO:0000256" key="2">
    <source>
        <dbReference type="ARBA" id="ARBA00023015"/>
    </source>
</evidence>
<evidence type="ECO:0000256" key="3">
    <source>
        <dbReference type="ARBA" id="ARBA00023159"/>
    </source>
</evidence>
<proteinExistence type="predicted"/>
<dbReference type="GO" id="GO:0006355">
    <property type="term" value="P:regulation of DNA-templated transcription"/>
    <property type="evidence" value="ECO:0007669"/>
    <property type="project" value="InterPro"/>
</dbReference>
<keyword evidence="3" id="KW-0010">Activator</keyword>
<reference evidence="7 8" key="1">
    <citation type="submission" date="2017-05" db="EMBL/GenBank/DDBJ databases">
        <title>Vagococcus spp. assemblies.</title>
        <authorList>
            <person name="Gulvik C.A."/>
        </authorList>
    </citation>
    <scope>NUCLEOTIDE SEQUENCE [LARGE SCALE GENOMIC DNA]</scope>
    <source>
        <strain evidence="7 8">DSM 24756</strain>
    </source>
</reference>
<evidence type="ECO:0000259" key="6">
    <source>
        <dbReference type="PROSITE" id="PS51372"/>
    </source>
</evidence>
<dbReference type="InterPro" id="IPR011608">
    <property type="entry name" value="PRD"/>
</dbReference>
<dbReference type="PROSITE" id="PS51372">
    <property type="entry name" value="PRD_2"/>
    <property type="match status" value="1"/>
</dbReference>
<keyword evidence="1" id="KW-0677">Repeat</keyword>